<keyword evidence="1" id="KW-0812">Transmembrane</keyword>
<dbReference type="OrthoDB" id="71310at2759"/>
<sequence>MEAKLESYRIRKRRRAVFDQIKNKFFKMVSFNSNKAEKDEHVIEITETLPPKGVPDTKTKEIYLHDVTPVSSDDEDGSLVKPKDSIEKQRSWLTYFTYCLYFLFWATCYVIAIELKFGTVYFLFSALFAVYFNTRTGKKHENEISAYSVFNKNCHSIDGTLKAEQFEREIRYGPTGVK</sequence>
<feature type="domain" description="SAYSvFN" evidence="2">
    <location>
        <begin position="101"/>
        <end position="170"/>
    </location>
</feature>
<dbReference type="Pfam" id="PF10260">
    <property type="entry name" value="SAYSvFN"/>
    <property type="match status" value="1"/>
</dbReference>
<proteinExistence type="predicted"/>
<comment type="caution">
    <text evidence="3">The sequence shown here is derived from an EMBL/GenBank/DDBJ whole genome shotgun (WGS) entry which is preliminary data.</text>
</comment>
<reference evidence="3" key="1">
    <citation type="submission" date="2022-07" db="EMBL/GenBank/DDBJ databases">
        <authorList>
            <person name="Trinca V."/>
            <person name="Uliana J.V.C."/>
            <person name="Torres T.T."/>
            <person name="Ward R.J."/>
            <person name="Monesi N."/>
        </authorList>
    </citation>
    <scope>NUCLEOTIDE SEQUENCE</scope>
    <source>
        <strain evidence="3">HSMRA1968</strain>
        <tissue evidence="3">Whole embryos</tissue>
    </source>
</reference>
<evidence type="ECO:0000313" key="4">
    <source>
        <dbReference type="Proteomes" id="UP001151699"/>
    </source>
</evidence>
<feature type="transmembrane region" description="Helical" evidence="1">
    <location>
        <begin position="92"/>
        <end position="112"/>
    </location>
</feature>
<keyword evidence="1" id="KW-1133">Transmembrane helix</keyword>
<feature type="transmembrane region" description="Helical" evidence="1">
    <location>
        <begin position="118"/>
        <end position="134"/>
    </location>
</feature>
<dbReference type="Proteomes" id="UP001151699">
    <property type="component" value="Chromosome X"/>
</dbReference>
<organism evidence="3 4">
    <name type="scientific">Pseudolycoriella hygida</name>
    <dbReference type="NCBI Taxonomy" id="35572"/>
    <lineage>
        <taxon>Eukaryota</taxon>
        <taxon>Metazoa</taxon>
        <taxon>Ecdysozoa</taxon>
        <taxon>Arthropoda</taxon>
        <taxon>Hexapoda</taxon>
        <taxon>Insecta</taxon>
        <taxon>Pterygota</taxon>
        <taxon>Neoptera</taxon>
        <taxon>Endopterygota</taxon>
        <taxon>Diptera</taxon>
        <taxon>Nematocera</taxon>
        <taxon>Sciaroidea</taxon>
        <taxon>Sciaridae</taxon>
        <taxon>Pseudolycoriella</taxon>
    </lineage>
</organism>
<dbReference type="PANTHER" id="PTHR13527:SF0">
    <property type="entry name" value="SAYSVFN DOMAIN-CONTAINING PROTEIN 1"/>
    <property type="match status" value="1"/>
</dbReference>
<accession>A0A9Q0MUB0</accession>
<gene>
    <name evidence="3" type="primary">SAYSD1</name>
    <name evidence="3" type="ORF">Bhyg_10811</name>
</gene>
<evidence type="ECO:0000256" key="1">
    <source>
        <dbReference type="SAM" id="Phobius"/>
    </source>
</evidence>
<dbReference type="AlphaFoldDB" id="A0A9Q0MUB0"/>
<dbReference type="PANTHER" id="PTHR13527">
    <property type="entry name" value="SAYSVFN DOMAIN-CONTAINING PROTEIN 1"/>
    <property type="match status" value="1"/>
</dbReference>
<dbReference type="InterPro" id="IPR019387">
    <property type="entry name" value="SAYSvFN_dom"/>
</dbReference>
<name>A0A9Q0MUB0_9DIPT</name>
<evidence type="ECO:0000313" key="3">
    <source>
        <dbReference type="EMBL" id="KAJ6638078.1"/>
    </source>
</evidence>
<keyword evidence="1" id="KW-0472">Membrane</keyword>
<evidence type="ECO:0000259" key="2">
    <source>
        <dbReference type="Pfam" id="PF10260"/>
    </source>
</evidence>
<protein>
    <submittedName>
        <fullName evidence="3">SAYSvFN domain-containing protein 1</fullName>
    </submittedName>
</protein>
<dbReference type="EMBL" id="WJQU01000003">
    <property type="protein sequence ID" value="KAJ6638078.1"/>
    <property type="molecule type" value="Genomic_DNA"/>
</dbReference>
<dbReference type="InterPro" id="IPR039159">
    <property type="entry name" value="SAYSD1"/>
</dbReference>
<keyword evidence="4" id="KW-1185">Reference proteome</keyword>